<reference evidence="1 2" key="1">
    <citation type="submission" date="2018-08" db="EMBL/GenBank/DDBJ databases">
        <title>Genome and evolution of the arbuscular mycorrhizal fungus Diversispora epigaea (formerly Glomus versiforme) and its bacterial endosymbionts.</title>
        <authorList>
            <person name="Sun X."/>
            <person name="Fei Z."/>
            <person name="Harrison M."/>
        </authorList>
    </citation>
    <scope>NUCLEOTIDE SEQUENCE [LARGE SCALE GENOMIC DNA]</scope>
    <source>
        <strain evidence="1 2">IT104</strain>
    </source>
</reference>
<evidence type="ECO:0000313" key="1">
    <source>
        <dbReference type="EMBL" id="RHZ60062.1"/>
    </source>
</evidence>
<dbReference type="EMBL" id="PQFF01000326">
    <property type="protein sequence ID" value="RHZ60062.1"/>
    <property type="molecule type" value="Genomic_DNA"/>
</dbReference>
<dbReference type="OrthoDB" id="2349456at2759"/>
<comment type="caution">
    <text evidence="1">The sequence shown here is derived from an EMBL/GenBank/DDBJ whole genome shotgun (WGS) entry which is preliminary data.</text>
</comment>
<dbReference type="Proteomes" id="UP000266861">
    <property type="component" value="Unassembled WGS sequence"/>
</dbReference>
<proteinExistence type="predicted"/>
<dbReference type="AlphaFoldDB" id="A0A397HAG4"/>
<organism evidence="1 2">
    <name type="scientific">Diversispora epigaea</name>
    <dbReference type="NCBI Taxonomy" id="1348612"/>
    <lineage>
        <taxon>Eukaryota</taxon>
        <taxon>Fungi</taxon>
        <taxon>Fungi incertae sedis</taxon>
        <taxon>Mucoromycota</taxon>
        <taxon>Glomeromycotina</taxon>
        <taxon>Glomeromycetes</taxon>
        <taxon>Diversisporales</taxon>
        <taxon>Diversisporaceae</taxon>
        <taxon>Diversispora</taxon>
    </lineage>
</organism>
<keyword evidence="2" id="KW-1185">Reference proteome</keyword>
<gene>
    <name evidence="1" type="ORF">Glove_359g44</name>
</gene>
<protein>
    <submittedName>
        <fullName evidence="1">Uncharacterized protein</fullName>
    </submittedName>
</protein>
<accession>A0A397HAG4</accession>
<name>A0A397HAG4_9GLOM</name>
<evidence type="ECO:0000313" key="2">
    <source>
        <dbReference type="Proteomes" id="UP000266861"/>
    </source>
</evidence>
<sequence>MLEQNNDSFSLLFSPHSIYLMDENYNEINSNKQERELFNEMLTWTDNDTSDTSNISSINFEDFEDFENETFDQENNEIFDQELEEEIIDHLKFTPCVIIDFIKEKIQQCNETEKLRQLHNLFGIWQIDRDTVKEVDGVLSKLEVCTSHFQFDNKYLHKQNKQLKDFKKGVIQWCRYISCDKYINFFSQGVGCSVHSWCLNKQNIQVPCIGQYTCKALKSYLPFCQQIFNDIEKPLCICCSCYENLGGHIYHRPGRGKKAMTCITKNSHDDDTTKRLEFFGNWLINIAQTDNDEIKKKILIETFKTLLPFTSPLNQKFTNNISIPIASIVIKEKKFSNELPSLFIIKVLFMETFKKKKMETNFKIDNFEEFGHMFGRKLWDSRSDINSKKSTLESP</sequence>